<dbReference type="AlphaFoldDB" id="A0A9P4Y7K3"/>
<dbReference type="PANTHER" id="PTHR36156:SF2">
    <property type="entry name" value="CUPIN TYPE-2 DOMAIN-CONTAINING PROTEIN"/>
    <property type="match status" value="1"/>
</dbReference>
<dbReference type="GeneID" id="63839218"/>
<evidence type="ECO:0000256" key="1">
    <source>
        <dbReference type="SAM" id="MobiDB-lite"/>
    </source>
</evidence>
<dbReference type="CDD" id="cd02231">
    <property type="entry name" value="cupin_BLL6423-like"/>
    <property type="match status" value="1"/>
</dbReference>
<dbReference type="RefSeq" id="XP_040778511.1">
    <property type="nucleotide sequence ID" value="XM_040922089.1"/>
</dbReference>
<dbReference type="EMBL" id="MU032346">
    <property type="protein sequence ID" value="KAF3767550.1"/>
    <property type="molecule type" value="Genomic_DNA"/>
</dbReference>
<sequence>MASSSAPDRPKTENQASDLPGVKVLITSHNGEGKAVVRDTEPVKWVLYDQDRLAMSILWTTQFPTDLNDEADLKLHKDRMAKGATGLALGGGTVLRYVDFAPGYQAVMHRTQSVDYGIVTAGSIIAGFDSGEEHLMQTGDVCVQRATMHSWRNPSDTEWARMIFCLQDAKPLFVGEERLKEADLGKELGVRPSAVGT</sequence>
<protein>
    <submittedName>
        <fullName evidence="2">Uncharacterized protein</fullName>
    </submittedName>
</protein>
<evidence type="ECO:0000313" key="3">
    <source>
        <dbReference type="Proteomes" id="UP000803844"/>
    </source>
</evidence>
<dbReference type="Proteomes" id="UP000803844">
    <property type="component" value="Unassembled WGS sequence"/>
</dbReference>
<organism evidence="2 3">
    <name type="scientific">Cryphonectria parasitica (strain ATCC 38755 / EP155)</name>
    <dbReference type="NCBI Taxonomy" id="660469"/>
    <lineage>
        <taxon>Eukaryota</taxon>
        <taxon>Fungi</taxon>
        <taxon>Dikarya</taxon>
        <taxon>Ascomycota</taxon>
        <taxon>Pezizomycotina</taxon>
        <taxon>Sordariomycetes</taxon>
        <taxon>Sordariomycetidae</taxon>
        <taxon>Diaporthales</taxon>
        <taxon>Cryphonectriaceae</taxon>
        <taxon>Cryphonectria-Endothia species complex</taxon>
        <taxon>Cryphonectria</taxon>
    </lineage>
</organism>
<dbReference type="InterPro" id="IPR014710">
    <property type="entry name" value="RmlC-like_jellyroll"/>
</dbReference>
<dbReference type="Gene3D" id="2.60.120.10">
    <property type="entry name" value="Jelly Rolls"/>
    <property type="match status" value="1"/>
</dbReference>
<dbReference type="OrthoDB" id="5840532at2759"/>
<dbReference type="InterPro" id="IPR047142">
    <property type="entry name" value="OryJ/VirC-like"/>
</dbReference>
<proteinExistence type="predicted"/>
<accession>A0A9P4Y7K3</accession>
<reference evidence="2" key="1">
    <citation type="journal article" date="2020" name="Phytopathology">
        <title>Genome sequence of the chestnut blight fungus Cryphonectria parasitica EP155: A fundamental resource for an archetypical invasive plant pathogen.</title>
        <authorList>
            <person name="Crouch J.A."/>
            <person name="Dawe A."/>
            <person name="Aerts A."/>
            <person name="Barry K."/>
            <person name="Churchill A.C.L."/>
            <person name="Grimwood J."/>
            <person name="Hillman B."/>
            <person name="Milgroom M.G."/>
            <person name="Pangilinan J."/>
            <person name="Smith M."/>
            <person name="Salamov A."/>
            <person name="Schmutz J."/>
            <person name="Yadav J."/>
            <person name="Grigoriev I.V."/>
            <person name="Nuss D."/>
        </authorList>
    </citation>
    <scope>NUCLEOTIDE SEQUENCE</scope>
    <source>
        <strain evidence="2">EP155</strain>
    </source>
</reference>
<dbReference type="PANTHER" id="PTHR36156">
    <property type="entry name" value="SLR2101 PROTEIN"/>
    <property type="match status" value="1"/>
</dbReference>
<dbReference type="InterPro" id="IPR011051">
    <property type="entry name" value="RmlC_Cupin_sf"/>
</dbReference>
<feature type="region of interest" description="Disordered" evidence="1">
    <location>
        <begin position="1"/>
        <end position="21"/>
    </location>
</feature>
<comment type="caution">
    <text evidence="2">The sequence shown here is derived from an EMBL/GenBank/DDBJ whole genome shotgun (WGS) entry which is preliminary data.</text>
</comment>
<evidence type="ECO:0000313" key="2">
    <source>
        <dbReference type="EMBL" id="KAF3767550.1"/>
    </source>
</evidence>
<gene>
    <name evidence="2" type="ORF">M406DRAFT_345500</name>
</gene>
<keyword evidence="3" id="KW-1185">Reference proteome</keyword>
<name>A0A9P4Y7K3_CRYP1</name>
<dbReference type="SUPFAM" id="SSF51182">
    <property type="entry name" value="RmlC-like cupins"/>
    <property type="match status" value="1"/>
</dbReference>